<evidence type="ECO:0000313" key="10">
    <source>
        <dbReference type="Proteomes" id="UP001241747"/>
    </source>
</evidence>
<evidence type="ECO:0000256" key="6">
    <source>
        <dbReference type="ARBA" id="ARBA00043993"/>
    </source>
</evidence>
<evidence type="ECO:0000313" key="9">
    <source>
        <dbReference type="EMBL" id="MDQ0503530.1"/>
    </source>
</evidence>
<comment type="caution">
    <text evidence="9">The sequence shown here is derived from an EMBL/GenBank/DDBJ whole genome shotgun (WGS) entry which is preliminary data.</text>
</comment>
<gene>
    <name evidence="9" type="ORF">QOZ94_000300</name>
</gene>
<name>A0ABU0L8U0_XANAG</name>
<feature type="domain" description="Integral membrane bound transporter" evidence="8">
    <location>
        <begin position="32"/>
        <end position="155"/>
    </location>
</feature>
<evidence type="ECO:0000256" key="1">
    <source>
        <dbReference type="ARBA" id="ARBA00004651"/>
    </source>
</evidence>
<organism evidence="9 10">
    <name type="scientific">Xanthobacter agilis</name>
    <dbReference type="NCBI Taxonomy" id="47492"/>
    <lineage>
        <taxon>Bacteria</taxon>
        <taxon>Pseudomonadati</taxon>
        <taxon>Pseudomonadota</taxon>
        <taxon>Alphaproteobacteria</taxon>
        <taxon>Hyphomicrobiales</taxon>
        <taxon>Xanthobacteraceae</taxon>
        <taxon>Xanthobacter</taxon>
    </lineage>
</organism>
<proteinExistence type="inferred from homology"/>
<comment type="similarity">
    <text evidence="6">Belongs to the YccS/YhfK family.</text>
</comment>
<feature type="transmembrane region" description="Helical" evidence="7">
    <location>
        <begin position="44"/>
        <end position="66"/>
    </location>
</feature>
<evidence type="ECO:0000256" key="3">
    <source>
        <dbReference type="ARBA" id="ARBA00022692"/>
    </source>
</evidence>
<accession>A0ABU0L8U0</accession>
<dbReference type="Pfam" id="PF13515">
    <property type="entry name" value="FUSC_2"/>
    <property type="match status" value="1"/>
</dbReference>
<dbReference type="Proteomes" id="UP001241747">
    <property type="component" value="Unassembled WGS sequence"/>
</dbReference>
<evidence type="ECO:0000259" key="8">
    <source>
        <dbReference type="Pfam" id="PF13515"/>
    </source>
</evidence>
<feature type="transmembrane region" description="Helical" evidence="7">
    <location>
        <begin position="20"/>
        <end position="38"/>
    </location>
</feature>
<evidence type="ECO:0000256" key="5">
    <source>
        <dbReference type="ARBA" id="ARBA00023136"/>
    </source>
</evidence>
<keyword evidence="2" id="KW-1003">Cell membrane</keyword>
<keyword evidence="5 7" id="KW-0472">Membrane</keyword>
<keyword evidence="4 7" id="KW-1133">Transmembrane helix</keyword>
<dbReference type="PANTHER" id="PTHR30509">
    <property type="entry name" value="P-HYDROXYBENZOIC ACID EFFLUX PUMP SUBUNIT-RELATED"/>
    <property type="match status" value="1"/>
</dbReference>
<evidence type="ECO:0000256" key="7">
    <source>
        <dbReference type="SAM" id="Phobius"/>
    </source>
</evidence>
<reference evidence="9 10" key="1">
    <citation type="submission" date="2023-07" db="EMBL/GenBank/DDBJ databases">
        <title>Genomic Encyclopedia of Type Strains, Phase IV (KMG-IV): sequencing the most valuable type-strain genomes for metagenomic binning, comparative biology and taxonomic classification.</title>
        <authorList>
            <person name="Goeker M."/>
        </authorList>
    </citation>
    <scope>NUCLEOTIDE SEQUENCE [LARGE SCALE GENOMIC DNA]</scope>
    <source>
        <strain evidence="9 10">DSM 3770</strain>
    </source>
</reference>
<dbReference type="PANTHER" id="PTHR30509:SF9">
    <property type="entry name" value="MULTIDRUG RESISTANCE PROTEIN MDTO"/>
    <property type="match status" value="1"/>
</dbReference>
<evidence type="ECO:0000256" key="4">
    <source>
        <dbReference type="ARBA" id="ARBA00022989"/>
    </source>
</evidence>
<dbReference type="RefSeq" id="WP_237344161.1">
    <property type="nucleotide sequence ID" value="NZ_JABWGX010000003.1"/>
</dbReference>
<dbReference type="InterPro" id="IPR049453">
    <property type="entry name" value="Memb_transporter_dom"/>
</dbReference>
<sequence>MPSFLPRRLGAVFAPSHYKLGLKAAVAALASYGVAYGLNLPNGYWAVLTAILVVQSTIGASLSVAIDRGLGTVVGGIVGVIAATLAGPSAILTIVALGVAVIITSTLAAKFSSYKLAPVTAVIVLLSDPTHVDPWISGLHRVFEIGLGGAVGVLCALLILPARAVFFLFPQCASAVKLCAALLGLGRDGLLGRGFDSARMDVLNADARKALRAADARIAEARAEQALSGHADPTPVVRACRRLWHSVIILLRGTDTVLSARFAALLGPGLDQAVSGLTAYMDVVARALDGERGADLSGPAEAARAAVVALDGEVERLNAAGAFDAASGAELRVVFAAISACGHMMENLDELVARLKDVEGLPD</sequence>
<feature type="transmembrane region" description="Helical" evidence="7">
    <location>
        <begin position="73"/>
        <end position="103"/>
    </location>
</feature>
<keyword evidence="3 7" id="KW-0812">Transmembrane</keyword>
<dbReference type="EMBL" id="JAUSVY010000001">
    <property type="protein sequence ID" value="MDQ0503530.1"/>
    <property type="molecule type" value="Genomic_DNA"/>
</dbReference>
<evidence type="ECO:0000256" key="2">
    <source>
        <dbReference type="ARBA" id="ARBA00022475"/>
    </source>
</evidence>
<comment type="subcellular location">
    <subcellularLocation>
        <location evidence="1">Cell membrane</location>
        <topology evidence="1">Multi-pass membrane protein</topology>
    </subcellularLocation>
</comment>
<protein>
    <recommendedName>
        <fullName evidence="8">Integral membrane bound transporter domain-containing protein</fullName>
    </recommendedName>
</protein>
<feature type="transmembrane region" description="Helical" evidence="7">
    <location>
        <begin position="145"/>
        <end position="169"/>
    </location>
</feature>
<keyword evidence="10" id="KW-1185">Reference proteome</keyword>